<dbReference type="CDD" id="cd06139">
    <property type="entry name" value="DNA_polA_I_Ecoli_like_exo"/>
    <property type="match status" value="1"/>
</dbReference>
<evidence type="ECO:0000256" key="4">
    <source>
        <dbReference type="ARBA" id="ARBA00020311"/>
    </source>
</evidence>
<keyword evidence="9" id="KW-0227">DNA damage</keyword>
<dbReference type="Gene3D" id="3.30.420.10">
    <property type="entry name" value="Ribonuclease H-like superfamily/Ribonuclease H"/>
    <property type="match status" value="1"/>
</dbReference>
<dbReference type="InterPro" id="IPR002562">
    <property type="entry name" value="3'-5'_exonuclease_dom"/>
</dbReference>
<dbReference type="EMBL" id="BKCN01000019">
    <property type="protein sequence ID" value="GER05172.1"/>
    <property type="molecule type" value="Genomic_DNA"/>
</dbReference>
<comment type="similarity">
    <text evidence="1">Belongs to the DNA polymerase type-A family.</text>
</comment>
<gene>
    <name evidence="17" type="ORF">JCM17846_28540</name>
</gene>
<evidence type="ECO:0000256" key="3">
    <source>
        <dbReference type="ARBA" id="ARBA00012417"/>
    </source>
</evidence>
<dbReference type="FunFam" id="1.10.150.20:FF:000002">
    <property type="entry name" value="DNA polymerase I"/>
    <property type="match status" value="1"/>
</dbReference>
<keyword evidence="13" id="KW-0234">DNA repair</keyword>
<dbReference type="InterPro" id="IPR002298">
    <property type="entry name" value="DNA_polymerase_A"/>
</dbReference>
<evidence type="ECO:0000259" key="16">
    <source>
        <dbReference type="SMART" id="SM00482"/>
    </source>
</evidence>
<dbReference type="EC" id="2.7.7.7" evidence="3"/>
<feature type="domain" description="3'-5' exonuclease" evidence="15">
    <location>
        <begin position="66"/>
        <end position="259"/>
    </location>
</feature>
<dbReference type="Pfam" id="PF01612">
    <property type="entry name" value="DNA_pol_A_exo1"/>
    <property type="match status" value="1"/>
</dbReference>
<evidence type="ECO:0000256" key="11">
    <source>
        <dbReference type="ARBA" id="ARBA00022932"/>
    </source>
</evidence>
<keyword evidence="7" id="KW-0235">DNA replication</keyword>
<dbReference type="Gene3D" id="3.30.70.370">
    <property type="match status" value="1"/>
</dbReference>
<name>A0A5A7NAB4_9PROT</name>
<keyword evidence="5" id="KW-0808">Transferase</keyword>
<dbReference type="PRINTS" id="PR00868">
    <property type="entry name" value="DNAPOLI"/>
</dbReference>
<dbReference type="PANTHER" id="PTHR10133:SF27">
    <property type="entry name" value="DNA POLYMERASE NU"/>
    <property type="match status" value="1"/>
</dbReference>
<evidence type="ECO:0000256" key="8">
    <source>
        <dbReference type="ARBA" id="ARBA00022722"/>
    </source>
</evidence>
<evidence type="ECO:0000256" key="2">
    <source>
        <dbReference type="ARBA" id="ARBA00011541"/>
    </source>
</evidence>
<evidence type="ECO:0000256" key="6">
    <source>
        <dbReference type="ARBA" id="ARBA00022695"/>
    </source>
</evidence>
<dbReference type="GO" id="GO:0006261">
    <property type="term" value="P:DNA-templated DNA replication"/>
    <property type="evidence" value="ECO:0007669"/>
    <property type="project" value="InterPro"/>
</dbReference>
<dbReference type="SUPFAM" id="SSF56672">
    <property type="entry name" value="DNA/RNA polymerases"/>
    <property type="match status" value="1"/>
</dbReference>
<comment type="subunit">
    <text evidence="2">Single-chain monomer with multiple functions.</text>
</comment>
<dbReference type="AlphaFoldDB" id="A0A5A7NAB4"/>
<keyword evidence="11" id="KW-0239">DNA-directed DNA polymerase</keyword>
<dbReference type="GO" id="GO:0003887">
    <property type="term" value="F:DNA-directed DNA polymerase activity"/>
    <property type="evidence" value="ECO:0007669"/>
    <property type="project" value="UniProtKB-KW"/>
</dbReference>
<reference evidence="17 18" key="1">
    <citation type="submission" date="2019-09" db="EMBL/GenBank/DDBJ databases">
        <title>NBRP : Genome information of microbial organism related human and environment.</title>
        <authorList>
            <person name="Hattori M."/>
            <person name="Oshima K."/>
            <person name="Inaba H."/>
            <person name="Suda W."/>
            <person name="Sakamoto M."/>
            <person name="Iino T."/>
            <person name="Kitahara M."/>
            <person name="Oshida Y."/>
            <person name="Iida T."/>
            <person name="Kudo T."/>
            <person name="Itoh T."/>
            <person name="Ohkuma M."/>
        </authorList>
    </citation>
    <scope>NUCLEOTIDE SEQUENCE [LARGE SCALE GENOMIC DNA]</scope>
    <source>
        <strain evidence="17 18">Q-1</strain>
    </source>
</reference>
<sequence length="601" mass="65556">MPDVPLDDLSLDDFAVKAPDVAQLLTFIDENGFRSLRARVVSHLGDGRDGTSPLEAETTAITQTHYETVDDLADLERWITRIKKAGRVAVDTETTGILPMHARLVGISLSVEAGAACYIPLRHRAADGLDFGNQNLKQIPVDQALKALKPILEDPAILKIGQNIKYDMVILANEGIHISPHDDTMLLSYVRDCGLHGHGMDELSRLHLGIETTPFKDVAGSGKKQVTFDLVPIDKATHYAAEDADITGRLWRLIKPMLPQAGLLQVYESIERPLVPVIAAMERAGIKVDRAELARLSAEFAASMERLEKDIHALAGESFNIGSPKQLGEILFDKMGLQSGKKGKSGALSTGVEVLETLAAQGHDLPEKVLAWRQVSKLKSTYTDALAKAINEKTGRVHTSFSMASTSTGRLSSNDPNLQNIPIRTAEGRKIRKAFIAEDGHVLLAADYSQIELRILAHMADIDALKTAFAKGVDIHALTASQVFDVPLDQMDSATRRRAKAINFGIIYGISAFGLARQLGIGRDEAKGLIDAYFKRFPGILTYMEETRKKAHETGHVTTLFGRRSMSWISMPKIPISGLLPNAPPSMPPFRAPPPISSSGR</sequence>
<dbReference type="Proteomes" id="UP000324996">
    <property type="component" value="Unassembled WGS sequence"/>
</dbReference>
<evidence type="ECO:0000256" key="14">
    <source>
        <dbReference type="ARBA" id="ARBA00049244"/>
    </source>
</evidence>
<keyword evidence="18" id="KW-1185">Reference proteome</keyword>
<evidence type="ECO:0000256" key="5">
    <source>
        <dbReference type="ARBA" id="ARBA00022679"/>
    </source>
</evidence>
<accession>A0A5A7NAB4</accession>
<dbReference type="InterPro" id="IPR036397">
    <property type="entry name" value="RNaseH_sf"/>
</dbReference>
<dbReference type="Pfam" id="PF00476">
    <property type="entry name" value="DNA_pol_A"/>
    <property type="match status" value="1"/>
</dbReference>
<dbReference type="Gene3D" id="1.20.1060.10">
    <property type="entry name" value="Taq DNA Polymerase, Chain T, domain 4"/>
    <property type="match status" value="1"/>
</dbReference>
<dbReference type="FunFam" id="3.30.420.10:FF:000026">
    <property type="entry name" value="DNA polymerase I"/>
    <property type="match status" value="1"/>
</dbReference>
<evidence type="ECO:0000256" key="12">
    <source>
        <dbReference type="ARBA" id="ARBA00023125"/>
    </source>
</evidence>
<dbReference type="GO" id="GO:0008408">
    <property type="term" value="F:3'-5' exonuclease activity"/>
    <property type="evidence" value="ECO:0007669"/>
    <property type="project" value="InterPro"/>
</dbReference>
<evidence type="ECO:0000256" key="13">
    <source>
        <dbReference type="ARBA" id="ARBA00023204"/>
    </source>
</evidence>
<evidence type="ECO:0000313" key="17">
    <source>
        <dbReference type="EMBL" id="GER05172.1"/>
    </source>
</evidence>
<dbReference type="InterPro" id="IPR019760">
    <property type="entry name" value="DNA-dir_DNA_pol_A_CS"/>
</dbReference>
<feature type="domain" description="DNA-directed DNA polymerase family A palm" evidence="16">
    <location>
        <begin position="428"/>
        <end position="591"/>
    </location>
</feature>
<dbReference type="GO" id="GO:0006302">
    <property type="term" value="P:double-strand break repair"/>
    <property type="evidence" value="ECO:0007669"/>
    <property type="project" value="TreeGrafter"/>
</dbReference>
<protein>
    <recommendedName>
        <fullName evidence="4">DNA polymerase I</fullName>
        <ecNumber evidence="3">2.7.7.7</ecNumber>
    </recommendedName>
</protein>
<keyword evidence="10" id="KW-0269">Exonuclease</keyword>
<keyword evidence="12" id="KW-0238">DNA-binding</keyword>
<dbReference type="FunFam" id="1.20.1060.10:FF:000001">
    <property type="entry name" value="DNA polymerase I"/>
    <property type="match status" value="1"/>
</dbReference>
<dbReference type="InterPro" id="IPR043502">
    <property type="entry name" value="DNA/RNA_pol_sf"/>
</dbReference>
<evidence type="ECO:0000313" key="18">
    <source>
        <dbReference type="Proteomes" id="UP000324996"/>
    </source>
</evidence>
<dbReference type="SUPFAM" id="SSF53098">
    <property type="entry name" value="Ribonuclease H-like"/>
    <property type="match status" value="1"/>
</dbReference>
<dbReference type="SMART" id="SM00482">
    <property type="entry name" value="POLAc"/>
    <property type="match status" value="1"/>
</dbReference>
<dbReference type="SMART" id="SM00474">
    <property type="entry name" value="35EXOc"/>
    <property type="match status" value="1"/>
</dbReference>
<comment type="caution">
    <text evidence="17">The sequence shown here is derived from an EMBL/GenBank/DDBJ whole genome shotgun (WGS) entry which is preliminary data.</text>
</comment>
<proteinExistence type="inferred from homology"/>
<keyword evidence="6" id="KW-0548">Nucleotidyltransferase</keyword>
<dbReference type="PROSITE" id="PS00447">
    <property type="entry name" value="DNA_POLYMERASE_A"/>
    <property type="match status" value="1"/>
</dbReference>
<dbReference type="CDD" id="cd08637">
    <property type="entry name" value="DNA_pol_A_pol_I_C"/>
    <property type="match status" value="1"/>
</dbReference>
<dbReference type="InterPro" id="IPR012337">
    <property type="entry name" value="RNaseH-like_sf"/>
</dbReference>
<comment type="catalytic activity">
    <reaction evidence="14">
        <text>DNA(n) + a 2'-deoxyribonucleoside 5'-triphosphate = DNA(n+1) + diphosphate</text>
        <dbReference type="Rhea" id="RHEA:22508"/>
        <dbReference type="Rhea" id="RHEA-COMP:17339"/>
        <dbReference type="Rhea" id="RHEA-COMP:17340"/>
        <dbReference type="ChEBI" id="CHEBI:33019"/>
        <dbReference type="ChEBI" id="CHEBI:61560"/>
        <dbReference type="ChEBI" id="CHEBI:173112"/>
        <dbReference type="EC" id="2.7.7.7"/>
    </reaction>
</comment>
<keyword evidence="8" id="KW-0540">Nuclease</keyword>
<dbReference type="Gene3D" id="1.10.150.20">
    <property type="entry name" value="5' to 3' exonuclease, C-terminal subdomain"/>
    <property type="match status" value="1"/>
</dbReference>
<dbReference type="InterPro" id="IPR001098">
    <property type="entry name" value="DNA-dir_DNA_pol_A_palm_dom"/>
</dbReference>
<evidence type="ECO:0000256" key="7">
    <source>
        <dbReference type="ARBA" id="ARBA00022705"/>
    </source>
</evidence>
<evidence type="ECO:0000256" key="1">
    <source>
        <dbReference type="ARBA" id="ARBA00007705"/>
    </source>
</evidence>
<dbReference type="PANTHER" id="PTHR10133">
    <property type="entry name" value="DNA POLYMERASE I"/>
    <property type="match status" value="1"/>
</dbReference>
<organism evidence="17 18">
    <name type="scientific">Iodidimonas nitroreducens</name>
    <dbReference type="NCBI Taxonomy" id="1236968"/>
    <lineage>
        <taxon>Bacteria</taxon>
        <taxon>Pseudomonadati</taxon>
        <taxon>Pseudomonadota</taxon>
        <taxon>Alphaproteobacteria</taxon>
        <taxon>Iodidimonadales</taxon>
        <taxon>Iodidimonadaceae</taxon>
        <taxon>Iodidimonas</taxon>
    </lineage>
</organism>
<keyword evidence="10" id="KW-0378">Hydrolase</keyword>
<evidence type="ECO:0000256" key="10">
    <source>
        <dbReference type="ARBA" id="ARBA00022839"/>
    </source>
</evidence>
<evidence type="ECO:0000259" key="15">
    <source>
        <dbReference type="SMART" id="SM00474"/>
    </source>
</evidence>
<evidence type="ECO:0000256" key="9">
    <source>
        <dbReference type="ARBA" id="ARBA00022763"/>
    </source>
</evidence>
<dbReference type="GO" id="GO:0003677">
    <property type="term" value="F:DNA binding"/>
    <property type="evidence" value="ECO:0007669"/>
    <property type="project" value="UniProtKB-KW"/>
</dbReference>